<sequence>MASSSATTTTGGIKYAPFASPQELSNLLPRLYKLYQTYPADLYTFAFLQNTRDLKVICKETTAEVAHFNTTPELDYALQESTVIKFPETQLCPASSKG</sequence>
<keyword evidence="2" id="KW-1185">Reference proteome</keyword>
<reference evidence="1 2" key="1">
    <citation type="submission" date="2017-10" db="EMBL/GenBank/DDBJ databases">
        <title>Comparative genomics in systemic dimorphic fungi from Ajellomycetaceae.</title>
        <authorList>
            <person name="Munoz J.F."/>
            <person name="Mcewen J.G."/>
            <person name="Clay O.K."/>
            <person name="Cuomo C.A."/>
        </authorList>
    </citation>
    <scope>NUCLEOTIDE SEQUENCE [LARGE SCALE GENOMIC DNA]</scope>
    <source>
        <strain evidence="1 2">UAMH5409</strain>
    </source>
</reference>
<organism evidence="1 2">
    <name type="scientific">Helicocarpus griseus UAMH5409</name>
    <dbReference type="NCBI Taxonomy" id="1447875"/>
    <lineage>
        <taxon>Eukaryota</taxon>
        <taxon>Fungi</taxon>
        <taxon>Dikarya</taxon>
        <taxon>Ascomycota</taxon>
        <taxon>Pezizomycotina</taxon>
        <taxon>Eurotiomycetes</taxon>
        <taxon>Eurotiomycetidae</taxon>
        <taxon>Onygenales</taxon>
        <taxon>Ajellomycetaceae</taxon>
        <taxon>Helicocarpus</taxon>
    </lineage>
</organism>
<dbReference type="EMBL" id="PDNB01000105">
    <property type="protein sequence ID" value="PGH07909.1"/>
    <property type="molecule type" value="Genomic_DNA"/>
</dbReference>
<proteinExistence type="predicted"/>
<evidence type="ECO:0000313" key="1">
    <source>
        <dbReference type="EMBL" id="PGH07909.1"/>
    </source>
</evidence>
<comment type="caution">
    <text evidence="1">The sequence shown here is derived from an EMBL/GenBank/DDBJ whole genome shotgun (WGS) entry which is preliminary data.</text>
</comment>
<dbReference type="Proteomes" id="UP000223968">
    <property type="component" value="Unassembled WGS sequence"/>
</dbReference>
<name>A0A2B7XG76_9EURO</name>
<dbReference type="AlphaFoldDB" id="A0A2B7XG76"/>
<evidence type="ECO:0000313" key="2">
    <source>
        <dbReference type="Proteomes" id="UP000223968"/>
    </source>
</evidence>
<gene>
    <name evidence="1" type="ORF">AJ79_06117</name>
</gene>
<accession>A0A2B7XG76</accession>
<dbReference type="OrthoDB" id="4175439at2759"/>
<protein>
    <submittedName>
        <fullName evidence="1">Uncharacterized protein</fullName>
    </submittedName>
</protein>